<comment type="cofactor">
    <cofactor evidence="1">
        <name>Mg(2+)</name>
        <dbReference type="ChEBI" id="CHEBI:18420"/>
    </cofactor>
</comment>
<protein>
    <submittedName>
        <fullName evidence="6">Hydrolase</fullName>
    </submittedName>
</protein>
<reference evidence="6 7" key="1">
    <citation type="journal article" date="2012" name="J. Bacteriol.">
        <title>Complete Genome Sequence of Borrelia crocidurae.</title>
        <authorList>
            <person name="Elbir H."/>
            <person name="Gimenez G."/>
            <person name="Robert C."/>
            <person name="Bergstrom S."/>
            <person name="Cutler S."/>
            <person name="Raoult D."/>
            <person name="Drancourt M."/>
        </authorList>
    </citation>
    <scope>NUCLEOTIDE SEQUENCE [LARGE SCALE GENOMIC DNA]</scope>
    <source>
        <strain evidence="6 7">Achema</strain>
    </source>
</reference>
<accession>I0FCK0</accession>
<dbReference type="NCBIfam" id="TIGR01484">
    <property type="entry name" value="HAD-SF-IIB"/>
    <property type="match status" value="1"/>
</dbReference>
<dbReference type="PROSITE" id="PS01229">
    <property type="entry name" value="COF_2"/>
    <property type="match status" value="1"/>
</dbReference>
<dbReference type="KEGG" id="bcw:Q7M_427"/>
<organism evidence="6 7">
    <name type="scientific">Borrelia crocidurae (strain Achema)</name>
    <dbReference type="NCBI Taxonomy" id="1155096"/>
    <lineage>
        <taxon>Bacteria</taxon>
        <taxon>Pseudomonadati</taxon>
        <taxon>Spirochaetota</taxon>
        <taxon>Spirochaetia</taxon>
        <taxon>Spirochaetales</taxon>
        <taxon>Borreliaceae</taxon>
        <taxon>Borrelia</taxon>
    </lineage>
</organism>
<evidence type="ECO:0000256" key="3">
    <source>
        <dbReference type="ARBA" id="ARBA00022801"/>
    </source>
</evidence>
<evidence type="ECO:0000313" key="6">
    <source>
        <dbReference type="EMBL" id="AFI31206.1"/>
    </source>
</evidence>
<comment type="similarity">
    <text evidence="5">Belongs to the HAD-like hydrolase superfamily. Cof family.</text>
</comment>
<evidence type="ECO:0000256" key="2">
    <source>
        <dbReference type="ARBA" id="ARBA00022723"/>
    </source>
</evidence>
<evidence type="ECO:0000256" key="5">
    <source>
        <dbReference type="ARBA" id="ARBA00034778"/>
    </source>
</evidence>
<dbReference type="GO" id="GO:0016791">
    <property type="term" value="F:phosphatase activity"/>
    <property type="evidence" value="ECO:0007669"/>
    <property type="project" value="UniProtKB-ARBA"/>
</dbReference>
<dbReference type="PANTHER" id="PTHR47267">
    <property type="match status" value="1"/>
</dbReference>
<evidence type="ECO:0000313" key="7">
    <source>
        <dbReference type="Proteomes" id="UP000005212"/>
    </source>
</evidence>
<dbReference type="CDD" id="cd07516">
    <property type="entry name" value="HAD_Pase"/>
    <property type="match status" value="1"/>
</dbReference>
<dbReference type="SFLD" id="SFLDG01140">
    <property type="entry name" value="C2.B:_Phosphomannomutase_and_P"/>
    <property type="match status" value="1"/>
</dbReference>
<dbReference type="HOGENOM" id="CLU_044146_0_1_12"/>
<keyword evidence="4" id="KW-0460">Magnesium</keyword>
<dbReference type="EMBL" id="CP003426">
    <property type="protein sequence ID" value="AFI31206.1"/>
    <property type="molecule type" value="Genomic_DNA"/>
</dbReference>
<dbReference type="Pfam" id="PF08282">
    <property type="entry name" value="Hydrolase_3"/>
    <property type="match status" value="1"/>
</dbReference>
<dbReference type="AlphaFoldDB" id="I0FCK0"/>
<dbReference type="PANTHER" id="PTHR47267:SF4">
    <property type="entry name" value="PYRIDOXAL PHOSPHATE PHOSPHATASE YIGL"/>
    <property type="match status" value="1"/>
</dbReference>
<dbReference type="PATRIC" id="fig|1155096.3.peg.441"/>
<dbReference type="Gene3D" id="3.30.1240.10">
    <property type="match status" value="1"/>
</dbReference>
<name>I0FCK0_BORCA</name>
<dbReference type="GO" id="GO:0046872">
    <property type="term" value="F:metal ion binding"/>
    <property type="evidence" value="ECO:0007669"/>
    <property type="project" value="UniProtKB-KW"/>
</dbReference>
<dbReference type="Gene3D" id="3.40.50.1000">
    <property type="entry name" value="HAD superfamily/HAD-like"/>
    <property type="match status" value="1"/>
</dbReference>
<keyword evidence="3 6" id="KW-0378">Hydrolase</keyword>
<dbReference type="SUPFAM" id="SSF56784">
    <property type="entry name" value="HAD-like"/>
    <property type="match status" value="1"/>
</dbReference>
<dbReference type="InterPro" id="IPR036412">
    <property type="entry name" value="HAD-like_sf"/>
</dbReference>
<reference evidence="7" key="2">
    <citation type="submission" date="2012-03" db="EMBL/GenBank/DDBJ databases">
        <title>Complete genome sequence of Borrelia crocidurae.</title>
        <authorList>
            <person name="Elbir H."/>
            <person name="Gimenez G."/>
            <person name="Robert C."/>
            <person name="Raoult D."/>
            <person name="Drancourt M."/>
        </authorList>
    </citation>
    <scope>NUCLEOTIDE SEQUENCE [LARGE SCALE GENOMIC DNA]</scope>
    <source>
        <strain evidence="7">Achema</strain>
    </source>
</reference>
<dbReference type="SFLD" id="SFLDS00003">
    <property type="entry name" value="Haloacid_Dehalogenase"/>
    <property type="match status" value="1"/>
</dbReference>
<dbReference type="InterPro" id="IPR006379">
    <property type="entry name" value="HAD-SF_hydro_IIB"/>
</dbReference>
<sequence length="297" mass="34513">MPRKFDVILFILKEDIEMNANYEKYKMLVFDLDGTLLNSKHEITPLTLKVLLRLRDDFHIIIATGRRLYEIRDILLQLQDLRINEGYIVTANGSEVFLNNDLLLRCSIDYGIVREIFKVDREGIDINLYDLHDWYSDREIRSPIMNHFIRNLGIKPIITDLSELKINSCSKIVYYSHDLLRLEEFANTLREKNFKGISMFYSANDLFEITNSDASKYNAIKNISLCECIGVDSILAFGDNGNDYEMLKNVGKGILMKNAHDRVKNSLPNNELTRFCNDNDGVAKFLIEFFDLDIDIN</sequence>
<dbReference type="NCBIfam" id="TIGR00099">
    <property type="entry name" value="Cof-subfamily"/>
    <property type="match status" value="1"/>
</dbReference>
<dbReference type="InterPro" id="IPR023214">
    <property type="entry name" value="HAD_sf"/>
</dbReference>
<dbReference type="InterPro" id="IPR000150">
    <property type="entry name" value="Cof"/>
</dbReference>
<evidence type="ECO:0000256" key="1">
    <source>
        <dbReference type="ARBA" id="ARBA00001946"/>
    </source>
</evidence>
<dbReference type="Proteomes" id="UP000005212">
    <property type="component" value="Chromosome"/>
</dbReference>
<gene>
    <name evidence="6" type="ordered locus">Q7M_427</name>
</gene>
<proteinExistence type="inferred from homology"/>
<evidence type="ECO:0000256" key="4">
    <source>
        <dbReference type="ARBA" id="ARBA00022842"/>
    </source>
</evidence>
<keyword evidence="2" id="KW-0479">Metal-binding</keyword>